<dbReference type="Pfam" id="PF03372">
    <property type="entry name" value="Exo_endo_phos"/>
    <property type="match status" value="1"/>
</dbReference>
<dbReference type="SUPFAM" id="SSF56219">
    <property type="entry name" value="DNase I-like"/>
    <property type="match status" value="1"/>
</dbReference>
<dbReference type="GO" id="GO:0003824">
    <property type="term" value="F:catalytic activity"/>
    <property type="evidence" value="ECO:0007669"/>
    <property type="project" value="InterPro"/>
</dbReference>
<proteinExistence type="predicted"/>
<evidence type="ECO:0000313" key="2">
    <source>
        <dbReference type="EMBL" id="SVB76219.1"/>
    </source>
</evidence>
<dbReference type="Gene3D" id="3.60.10.10">
    <property type="entry name" value="Endonuclease/exonuclease/phosphatase"/>
    <property type="match status" value="1"/>
</dbReference>
<name>A0A382GMK9_9ZZZZ</name>
<gene>
    <name evidence="2" type="ORF">METZ01_LOCUS229073</name>
</gene>
<feature type="domain" description="Endonuclease/exonuclease/phosphatase" evidence="1">
    <location>
        <begin position="27"/>
        <end position="255"/>
    </location>
</feature>
<dbReference type="InterPro" id="IPR036691">
    <property type="entry name" value="Endo/exonu/phosph_ase_sf"/>
</dbReference>
<feature type="non-terminal residue" evidence="2">
    <location>
        <position position="278"/>
    </location>
</feature>
<reference evidence="2" key="1">
    <citation type="submission" date="2018-05" db="EMBL/GenBank/DDBJ databases">
        <authorList>
            <person name="Lanie J.A."/>
            <person name="Ng W.-L."/>
            <person name="Kazmierczak K.M."/>
            <person name="Andrzejewski T.M."/>
            <person name="Davidsen T.M."/>
            <person name="Wayne K.J."/>
            <person name="Tettelin H."/>
            <person name="Glass J.I."/>
            <person name="Rusch D."/>
            <person name="Podicherti R."/>
            <person name="Tsui H.-C.T."/>
            <person name="Winkler M.E."/>
        </authorList>
    </citation>
    <scope>NUCLEOTIDE SEQUENCE</scope>
</reference>
<dbReference type="EMBL" id="UINC01056326">
    <property type="protein sequence ID" value="SVB76219.1"/>
    <property type="molecule type" value="Genomic_DNA"/>
</dbReference>
<dbReference type="InterPro" id="IPR005135">
    <property type="entry name" value="Endo/exonuclease/phosphatase"/>
</dbReference>
<dbReference type="AlphaFoldDB" id="A0A382GMK9"/>
<protein>
    <recommendedName>
        <fullName evidence="1">Endonuclease/exonuclease/phosphatase domain-containing protein</fullName>
    </recommendedName>
</protein>
<evidence type="ECO:0000259" key="1">
    <source>
        <dbReference type="Pfam" id="PF03372"/>
    </source>
</evidence>
<sequence>MVKGAFKRIPIILLFFTLHGQDTLTIMNYNVLRFDGNNTSRSVAIKKVIDYVKPDLVVLEEIENQSGIDLLLSDVFNKHSSAFAAGTLPSSQWMKNGIIYRKSKFNLSSNVVIQTVLRDIPGYTLSINNAHSNVSPFTVFGAHFKASDGSSESYQRWEEAKELYKYVTQKDNTFHYILAGDFNMYGPHEPSYKLLTDSMTVDMDDPIGSWIRNESSHVKKYTQSTRSTQLSDGGASGGLDDRFDFILFSDHFTKKDPDLKYIEGSYEVIGNDGNHFNT</sequence>
<accession>A0A382GMK9</accession>
<organism evidence="2">
    <name type="scientific">marine metagenome</name>
    <dbReference type="NCBI Taxonomy" id="408172"/>
    <lineage>
        <taxon>unclassified sequences</taxon>
        <taxon>metagenomes</taxon>
        <taxon>ecological metagenomes</taxon>
    </lineage>
</organism>